<dbReference type="InterPro" id="IPR017871">
    <property type="entry name" value="ABC_transporter-like_CS"/>
</dbReference>
<dbReference type="InterPro" id="IPR003838">
    <property type="entry name" value="ABC3_permease_C"/>
</dbReference>
<dbReference type="SMART" id="SM00382">
    <property type="entry name" value="AAA"/>
    <property type="match status" value="1"/>
</dbReference>
<evidence type="ECO:0000256" key="8">
    <source>
        <dbReference type="ARBA" id="ARBA00023136"/>
    </source>
</evidence>
<evidence type="ECO:0000256" key="7">
    <source>
        <dbReference type="ARBA" id="ARBA00022989"/>
    </source>
</evidence>
<reference evidence="12" key="2">
    <citation type="journal article" date="2021" name="PeerJ">
        <title>Extensive microbial diversity within the chicken gut microbiome revealed by metagenomics and culture.</title>
        <authorList>
            <person name="Gilroy R."/>
            <person name="Ravi A."/>
            <person name="Getino M."/>
            <person name="Pursley I."/>
            <person name="Horton D.L."/>
            <person name="Alikhan N.F."/>
            <person name="Baker D."/>
            <person name="Gharbi K."/>
            <person name="Hall N."/>
            <person name="Watson M."/>
            <person name="Adriaenssens E.M."/>
            <person name="Foster-Nyarko E."/>
            <person name="Jarju S."/>
            <person name="Secka A."/>
            <person name="Antonio M."/>
            <person name="Oren A."/>
            <person name="Chaudhuri R.R."/>
            <person name="La Ragione R."/>
            <person name="Hildebrand F."/>
            <person name="Pallen M.J."/>
        </authorList>
    </citation>
    <scope>NUCLEOTIDE SEQUENCE</scope>
    <source>
        <strain evidence="12">CHK176-22527</strain>
    </source>
</reference>
<protein>
    <submittedName>
        <fullName evidence="12">ABC transporter ATP-binding protein/permease</fullName>
    </submittedName>
</protein>
<dbReference type="GO" id="GO:0005886">
    <property type="term" value="C:plasma membrane"/>
    <property type="evidence" value="ECO:0007669"/>
    <property type="project" value="UniProtKB-SubCell"/>
</dbReference>
<feature type="domain" description="ABC transporter" evidence="11">
    <location>
        <begin position="2"/>
        <end position="240"/>
    </location>
</feature>
<dbReference type="AlphaFoldDB" id="A0A9D1HC49"/>
<keyword evidence="4 10" id="KW-0812">Transmembrane</keyword>
<dbReference type="InterPro" id="IPR003439">
    <property type="entry name" value="ABC_transporter-like_ATP-bd"/>
</dbReference>
<evidence type="ECO:0000256" key="5">
    <source>
        <dbReference type="ARBA" id="ARBA00022741"/>
    </source>
</evidence>
<dbReference type="EMBL" id="DVLX01000020">
    <property type="protein sequence ID" value="HIT98874.1"/>
    <property type="molecule type" value="Genomic_DNA"/>
</dbReference>
<evidence type="ECO:0000256" key="4">
    <source>
        <dbReference type="ARBA" id="ARBA00022692"/>
    </source>
</evidence>
<comment type="caution">
    <text evidence="12">The sequence shown here is derived from an EMBL/GenBank/DDBJ whole genome shotgun (WGS) entry which is preliminary data.</text>
</comment>
<dbReference type="SUPFAM" id="SSF52540">
    <property type="entry name" value="P-loop containing nucleoside triphosphate hydrolases"/>
    <property type="match status" value="1"/>
</dbReference>
<gene>
    <name evidence="12" type="ORF">IAD12_01280</name>
</gene>
<reference evidence="12" key="1">
    <citation type="submission" date="2020-10" db="EMBL/GenBank/DDBJ databases">
        <authorList>
            <person name="Gilroy R."/>
        </authorList>
    </citation>
    <scope>NUCLEOTIDE SEQUENCE</scope>
    <source>
        <strain evidence="12">CHK176-22527</strain>
    </source>
</reference>
<dbReference type="PROSITE" id="PS00211">
    <property type="entry name" value="ABC_TRANSPORTER_1"/>
    <property type="match status" value="1"/>
</dbReference>
<dbReference type="InterPro" id="IPR017911">
    <property type="entry name" value="MacB-like_ATP-bd"/>
</dbReference>
<dbReference type="Proteomes" id="UP000824159">
    <property type="component" value="Unassembled WGS sequence"/>
</dbReference>
<dbReference type="GO" id="GO:0005524">
    <property type="term" value="F:ATP binding"/>
    <property type="evidence" value="ECO:0007669"/>
    <property type="project" value="UniProtKB-KW"/>
</dbReference>
<evidence type="ECO:0000313" key="13">
    <source>
        <dbReference type="Proteomes" id="UP000824159"/>
    </source>
</evidence>
<dbReference type="Pfam" id="PF02687">
    <property type="entry name" value="FtsX"/>
    <property type="match status" value="1"/>
</dbReference>
<evidence type="ECO:0000259" key="11">
    <source>
        <dbReference type="PROSITE" id="PS50893"/>
    </source>
</evidence>
<name>A0A9D1HC49_9FIRM</name>
<comment type="similarity">
    <text evidence="9">Belongs to the ABC transporter superfamily. Macrolide exporter (TC 3.A.1.122) family.</text>
</comment>
<dbReference type="Pfam" id="PF00005">
    <property type="entry name" value="ABC_tran"/>
    <property type="match status" value="1"/>
</dbReference>
<keyword evidence="3" id="KW-1003">Cell membrane</keyword>
<dbReference type="CDD" id="cd03255">
    <property type="entry name" value="ABC_MJ0796_LolCDE_FtsE"/>
    <property type="match status" value="1"/>
</dbReference>
<dbReference type="InterPro" id="IPR003593">
    <property type="entry name" value="AAA+_ATPase"/>
</dbReference>
<keyword evidence="6 12" id="KW-0067">ATP-binding</keyword>
<organism evidence="12 13">
    <name type="scientific">Candidatus Allocopromorpha excrementavium</name>
    <dbReference type="NCBI Taxonomy" id="2840741"/>
    <lineage>
        <taxon>Bacteria</taxon>
        <taxon>Bacillati</taxon>
        <taxon>Bacillota</taxon>
        <taxon>Clostridia</taxon>
        <taxon>Eubacteriales</taxon>
        <taxon>Eubacteriaceae</taxon>
        <taxon>Eubacteriaceae incertae sedis</taxon>
        <taxon>Candidatus Allocopromorpha</taxon>
    </lineage>
</organism>
<dbReference type="Gene3D" id="3.40.50.300">
    <property type="entry name" value="P-loop containing nucleotide triphosphate hydrolases"/>
    <property type="match status" value="1"/>
</dbReference>
<evidence type="ECO:0000256" key="10">
    <source>
        <dbReference type="SAM" id="Phobius"/>
    </source>
</evidence>
<evidence type="ECO:0000256" key="6">
    <source>
        <dbReference type="ARBA" id="ARBA00022840"/>
    </source>
</evidence>
<evidence type="ECO:0000313" key="12">
    <source>
        <dbReference type="EMBL" id="HIT98874.1"/>
    </source>
</evidence>
<evidence type="ECO:0000256" key="1">
    <source>
        <dbReference type="ARBA" id="ARBA00004429"/>
    </source>
</evidence>
<dbReference type="PANTHER" id="PTHR42798:SF6">
    <property type="entry name" value="CELL DIVISION ATP-BINDING PROTEIN FTSE"/>
    <property type="match status" value="1"/>
</dbReference>
<dbReference type="GO" id="GO:0016887">
    <property type="term" value="F:ATP hydrolysis activity"/>
    <property type="evidence" value="ECO:0007669"/>
    <property type="project" value="InterPro"/>
</dbReference>
<evidence type="ECO:0000256" key="3">
    <source>
        <dbReference type="ARBA" id="ARBA00022475"/>
    </source>
</evidence>
<dbReference type="PROSITE" id="PS50893">
    <property type="entry name" value="ABC_TRANSPORTER_2"/>
    <property type="match status" value="1"/>
</dbReference>
<accession>A0A9D1HC49</accession>
<keyword evidence="8 10" id="KW-0472">Membrane</keyword>
<dbReference type="InterPro" id="IPR027417">
    <property type="entry name" value="P-loop_NTPase"/>
</dbReference>
<sequence length="1043" mass="112996">MLQIKDIHKEYKTGSLIQKALDGVSLNLRDSEFVAILGPSGSGKTTLLNIIGGLDRYDSGELIINGISTKKYKDRDWDSYRNHTIGFVFQSYNLIPHQTILSNVELALTISGVDKEERTRRAREALEEVGLGDQVHKRPNQLSGGQMQRVAIARALVNDPDILLADEPTGALDSETSVQVMELLQEVAKDRLVVMVTHNPELADAYATRIVRLKDGKIISDSDPFSVNTAELAEPEHKNMGKSSMSFLTALSLSFNNLRTKKARTLLTSFAGSIGIIGIALILSLSNGVNAYISSLETDTLAEYPLQIQSSGLDLTSMMSAEAEGVSDSESSKGDVGVVQMMTDMFSTVNSNDLKSLKAYIESGDSDIKKYTNAIEYSYSATPQIYRLDGEDIRQVHPDTSFEALGVGSSAGSNSMMSNMMSTDIFYEMPENRQLYEDQYDVKAGRWPKAYNECVVVLTANGGISDFMLYSMGLRDSKELDDMIQQFIDEENVTTPGNMGSYSYEDLLGVSFKLVNNADCYQYDSAYGVWTDKSEDEAYMRDLVENGEDVKVVGVVQPSEDGNGFVLSAGIGYTPDMTRHMAQQADKSEIVKQQLDDPDVNVFTGKPFGETDQGSDFNMDSLFTVDEEKLQQAFTFDESALSGAGLDGAFDNIGKSVDLSSIIDLGDINASLPGADFGEIVGDLDIQISPDALSGIADDLAAGYAEYLVSNPDATFEYYMNNGGGGEILSQGISSAIDADSIEEQLKGAAEEYMQGIMTSYGNAVEKAVESQMASATEQITGQIAAEMEKVMTSAMSGIGDAVSVDPEAFSEAFQMNMTGEELVSLMMSMDSGQSESYDNNLATLGYVDFDDPSSIDIYPIDFESKENVIGILDNYNKTMEDEGKDEQVITYTDVVGSLMSSVTDIIDTISYVLIAFVAISLVVSSIMIGVITYISVLERKKEIGILRAIGASKQNISQVFNAETFIIGLCAGLIGILITLLLLIPGNALIHYVAGTNDVNAYLPVVPAVVLILLSVVLTLIGGIIPSRKAAKSDPVTALRTE</sequence>
<feature type="transmembrane region" description="Helical" evidence="10">
    <location>
        <begin position="910"/>
        <end position="938"/>
    </location>
</feature>
<feature type="transmembrane region" description="Helical" evidence="10">
    <location>
        <begin position="266"/>
        <end position="285"/>
    </location>
</feature>
<keyword evidence="7 10" id="KW-1133">Transmembrane helix</keyword>
<evidence type="ECO:0000256" key="2">
    <source>
        <dbReference type="ARBA" id="ARBA00022448"/>
    </source>
</evidence>
<dbReference type="GO" id="GO:0098796">
    <property type="term" value="C:membrane protein complex"/>
    <property type="evidence" value="ECO:0007669"/>
    <property type="project" value="UniProtKB-ARBA"/>
</dbReference>
<feature type="transmembrane region" description="Helical" evidence="10">
    <location>
        <begin position="1005"/>
        <end position="1026"/>
    </location>
</feature>
<proteinExistence type="inferred from homology"/>
<evidence type="ECO:0000256" key="9">
    <source>
        <dbReference type="ARBA" id="ARBA00038388"/>
    </source>
</evidence>
<keyword evidence="2" id="KW-0813">Transport</keyword>
<keyword evidence="5" id="KW-0547">Nucleotide-binding</keyword>
<dbReference type="PANTHER" id="PTHR42798">
    <property type="entry name" value="LIPOPROTEIN-RELEASING SYSTEM ATP-BINDING PROTEIN LOLD"/>
    <property type="match status" value="1"/>
</dbReference>
<comment type="subcellular location">
    <subcellularLocation>
        <location evidence="1">Cell inner membrane</location>
        <topology evidence="1">Multi-pass membrane protein</topology>
    </subcellularLocation>
</comment>
<feature type="transmembrane region" description="Helical" evidence="10">
    <location>
        <begin position="959"/>
        <end position="985"/>
    </location>
</feature>
<dbReference type="GO" id="GO:0022857">
    <property type="term" value="F:transmembrane transporter activity"/>
    <property type="evidence" value="ECO:0007669"/>
    <property type="project" value="UniProtKB-ARBA"/>
</dbReference>
<dbReference type="FunFam" id="3.40.50.300:FF:000032">
    <property type="entry name" value="Export ABC transporter ATP-binding protein"/>
    <property type="match status" value="1"/>
</dbReference>